<dbReference type="PANTHER" id="PTHR10057:SF0">
    <property type="entry name" value="TRANSLOCATOR PROTEIN"/>
    <property type="match status" value="1"/>
</dbReference>
<feature type="transmembrane region" description="Helical" evidence="6">
    <location>
        <begin position="105"/>
        <end position="125"/>
    </location>
</feature>
<dbReference type="EMBL" id="BAABCW010000021">
    <property type="protein sequence ID" value="GAA3519513.1"/>
    <property type="molecule type" value="Genomic_DNA"/>
</dbReference>
<sequence length="157" mass="18114">MKKKLFRIGITVSTCLLIGFMSSIATQSSISSWYTILKKPTFTPPNWLFAPVWTVLYIMMGVAAGIIWNKGFYHKWVKIALYHFGFQLLLNAAWSIFFFGMRNPLIALLDIIALFILLLFTIKWFKVVNSTAAYLLIPYLIWVAYATALNFSIWQLN</sequence>
<evidence type="ECO:0000256" key="4">
    <source>
        <dbReference type="ARBA" id="ARBA00022989"/>
    </source>
</evidence>
<comment type="caution">
    <text evidence="7">The sequence shown here is derived from an EMBL/GenBank/DDBJ whole genome shotgun (WGS) entry which is preliminary data.</text>
</comment>
<reference evidence="8" key="1">
    <citation type="journal article" date="2019" name="Int. J. Syst. Evol. Microbiol.">
        <title>The Global Catalogue of Microorganisms (GCM) 10K type strain sequencing project: providing services to taxonomists for standard genome sequencing and annotation.</title>
        <authorList>
            <consortium name="The Broad Institute Genomics Platform"/>
            <consortium name="The Broad Institute Genome Sequencing Center for Infectious Disease"/>
            <person name="Wu L."/>
            <person name="Ma J."/>
        </authorList>
    </citation>
    <scope>NUCLEOTIDE SEQUENCE [LARGE SCALE GENOMIC DNA]</scope>
    <source>
        <strain evidence="8">JCM 17106</strain>
    </source>
</reference>
<keyword evidence="5 6" id="KW-0472">Membrane</keyword>
<dbReference type="CDD" id="cd15904">
    <property type="entry name" value="TSPO_MBR"/>
    <property type="match status" value="1"/>
</dbReference>
<evidence type="ECO:0000313" key="7">
    <source>
        <dbReference type="EMBL" id="GAA3519513.1"/>
    </source>
</evidence>
<dbReference type="PIRSF" id="PIRSF005859">
    <property type="entry name" value="PBR"/>
    <property type="match status" value="1"/>
</dbReference>
<dbReference type="RefSeq" id="WP_344930009.1">
    <property type="nucleotide sequence ID" value="NZ_BAABCW010000021.1"/>
</dbReference>
<evidence type="ECO:0000256" key="6">
    <source>
        <dbReference type="SAM" id="Phobius"/>
    </source>
</evidence>
<evidence type="ECO:0000313" key="8">
    <source>
        <dbReference type="Proteomes" id="UP001500459"/>
    </source>
</evidence>
<organism evidence="7 8">
    <name type="scientific">Aquimarina addita</name>
    <dbReference type="NCBI Taxonomy" id="870485"/>
    <lineage>
        <taxon>Bacteria</taxon>
        <taxon>Pseudomonadati</taxon>
        <taxon>Bacteroidota</taxon>
        <taxon>Flavobacteriia</taxon>
        <taxon>Flavobacteriales</taxon>
        <taxon>Flavobacteriaceae</taxon>
        <taxon>Aquimarina</taxon>
    </lineage>
</organism>
<name>A0ABP6URI3_9FLAO</name>
<feature type="transmembrane region" description="Helical" evidence="6">
    <location>
        <begin position="132"/>
        <end position="154"/>
    </location>
</feature>
<evidence type="ECO:0000256" key="2">
    <source>
        <dbReference type="ARBA" id="ARBA00007524"/>
    </source>
</evidence>
<gene>
    <name evidence="7" type="ORF">GCM10022393_37150</name>
</gene>
<proteinExistence type="inferred from homology"/>
<dbReference type="Proteomes" id="UP001500459">
    <property type="component" value="Unassembled WGS sequence"/>
</dbReference>
<feature type="transmembrane region" description="Helical" evidence="6">
    <location>
        <begin position="80"/>
        <end position="99"/>
    </location>
</feature>
<keyword evidence="3 6" id="KW-0812">Transmembrane</keyword>
<dbReference type="Gene3D" id="1.20.1260.100">
    <property type="entry name" value="TspO/MBR protein"/>
    <property type="match status" value="1"/>
</dbReference>
<evidence type="ECO:0000256" key="3">
    <source>
        <dbReference type="ARBA" id="ARBA00022692"/>
    </source>
</evidence>
<dbReference type="PANTHER" id="PTHR10057">
    <property type="entry name" value="PERIPHERAL-TYPE BENZODIAZEPINE RECEPTOR"/>
    <property type="match status" value="1"/>
</dbReference>
<evidence type="ECO:0000256" key="1">
    <source>
        <dbReference type="ARBA" id="ARBA00004141"/>
    </source>
</evidence>
<protein>
    <submittedName>
        <fullName evidence="7">Tryptophan-rich sensory protein</fullName>
    </submittedName>
</protein>
<feature type="transmembrane region" description="Helical" evidence="6">
    <location>
        <begin position="47"/>
        <end position="68"/>
    </location>
</feature>
<dbReference type="Pfam" id="PF03073">
    <property type="entry name" value="TspO_MBR"/>
    <property type="match status" value="1"/>
</dbReference>
<keyword evidence="8" id="KW-1185">Reference proteome</keyword>
<comment type="similarity">
    <text evidence="2">Belongs to the TspO/BZRP family.</text>
</comment>
<dbReference type="InterPro" id="IPR004307">
    <property type="entry name" value="TspO_MBR"/>
</dbReference>
<accession>A0ABP6URI3</accession>
<comment type="subcellular location">
    <subcellularLocation>
        <location evidence="1">Membrane</location>
        <topology evidence="1">Multi-pass membrane protein</topology>
    </subcellularLocation>
</comment>
<dbReference type="InterPro" id="IPR038330">
    <property type="entry name" value="TspO/MBR-related_sf"/>
</dbReference>
<keyword evidence="4 6" id="KW-1133">Transmembrane helix</keyword>
<evidence type="ECO:0000256" key="5">
    <source>
        <dbReference type="ARBA" id="ARBA00023136"/>
    </source>
</evidence>